<gene>
    <name evidence="2" type="ORF">EZS28_013008</name>
</gene>
<feature type="region of interest" description="Disordered" evidence="1">
    <location>
        <begin position="343"/>
        <end position="363"/>
    </location>
</feature>
<name>A0A5J4W9X5_9EUKA</name>
<accession>A0A5J4W9X5</accession>
<organism evidence="2 3">
    <name type="scientific">Streblomastix strix</name>
    <dbReference type="NCBI Taxonomy" id="222440"/>
    <lineage>
        <taxon>Eukaryota</taxon>
        <taxon>Metamonada</taxon>
        <taxon>Preaxostyla</taxon>
        <taxon>Oxymonadida</taxon>
        <taxon>Streblomastigidae</taxon>
        <taxon>Streblomastix</taxon>
    </lineage>
</organism>
<dbReference type="OrthoDB" id="10677456at2759"/>
<proteinExistence type="predicted"/>
<feature type="region of interest" description="Disordered" evidence="1">
    <location>
        <begin position="381"/>
        <end position="405"/>
    </location>
</feature>
<protein>
    <submittedName>
        <fullName evidence="2">Uncharacterized protein</fullName>
    </submittedName>
</protein>
<dbReference type="Proteomes" id="UP000324800">
    <property type="component" value="Unassembled WGS sequence"/>
</dbReference>
<feature type="region of interest" description="Disordered" evidence="1">
    <location>
        <begin position="251"/>
        <end position="274"/>
    </location>
</feature>
<reference evidence="2 3" key="1">
    <citation type="submission" date="2019-03" db="EMBL/GenBank/DDBJ databases">
        <title>Single cell metagenomics reveals metabolic interactions within the superorganism composed of flagellate Streblomastix strix and complex community of Bacteroidetes bacteria on its surface.</title>
        <authorList>
            <person name="Treitli S.C."/>
            <person name="Kolisko M."/>
            <person name="Husnik F."/>
            <person name="Keeling P."/>
            <person name="Hampl V."/>
        </authorList>
    </citation>
    <scope>NUCLEOTIDE SEQUENCE [LARGE SCALE GENOMIC DNA]</scope>
    <source>
        <strain evidence="2">ST1C</strain>
    </source>
</reference>
<feature type="compositionally biased region" description="Basic residues" evidence="1">
    <location>
        <begin position="393"/>
        <end position="405"/>
    </location>
</feature>
<evidence type="ECO:0000256" key="1">
    <source>
        <dbReference type="SAM" id="MobiDB-lite"/>
    </source>
</evidence>
<dbReference type="EMBL" id="SNRW01002873">
    <property type="protein sequence ID" value="KAA6391465.1"/>
    <property type="molecule type" value="Genomic_DNA"/>
</dbReference>
<dbReference type="AlphaFoldDB" id="A0A5J4W9X5"/>
<evidence type="ECO:0000313" key="3">
    <source>
        <dbReference type="Proteomes" id="UP000324800"/>
    </source>
</evidence>
<comment type="caution">
    <text evidence="2">The sequence shown here is derived from an EMBL/GenBank/DDBJ whole genome shotgun (WGS) entry which is preliminary data.</text>
</comment>
<sequence>MEEPNLTASDTSEFSDTYQFSTTEAEMSENTRKRVKSQRHTLNILRRSGLRQHADIIRHSQREIVNEEDKQEEDDNKQIIIASRTYFSRSLFGSLFASQENETEEEESNRMSLWQKWLPLLDITFAKQEEYLNSLGLNDRMKNNKKKTKKKKMWRQIKIPKEFRLILRREPNPLYIAAIEARILEYIKVAKEIITKRMLDEENEGPIPIIQPLIIEENDPFNRLLARSVATYYGFQIETIAPIKHNKTLEKDKEEDVDDLKDANEKDDIDKNQDKDNELNTQLIIRGVVAVLYNLPELTLAEYISKYNTVRIRGIIKRHFKEDHEPEKSVKKKENVISQAWTEEDQEQEKHQKSAISPEIDDGHIELQNLEHEAHVVLNSLQQGKGLKGVQTNRKKQYRRRGKRN</sequence>
<evidence type="ECO:0000313" key="2">
    <source>
        <dbReference type="EMBL" id="KAA6391465.1"/>
    </source>
</evidence>